<proteinExistence type="predicted"/>
<dbReference type="RefSeq" id="WP_088429026.1">
    <property type="nucleotide sequence ID" value="NZ_CP021983.2"/>
</dbReference>
<protein>
    <submittedName>
        <fullName evidence="2">Alpha/beta hydrolase</fullName>
    </submittedName>
</protein>
<dbReference type="PANTHER" id="PTHR46438">
    <property type="entry name" value="ALPHA/BETA-HYDROLASES SUPERFAMILY PROTEIN"/>
    <property type="match status" value="1"/>
</dbReference>
<dbReference type="OrthoDB" id="526428at2"/>
<dbReference type="KEGG" id="hhg:XM38_005740"/>
<dbReference type="PANTHER" id="PTHR46438:SF2">
    <property type="entry name" value="ALPHA_BETA-HYDROLASES SUPERFAMILY PROTEIN"/>
    <property type="match status" value="1"/>
</dbReference>
<evidence type="ECO:0000259" key="1">
    <source>
        <dbReference type="Pfam" id="PF00561"/>
    </source>
</evidence>
<gene>
    <name evidence="2" type="ORF">XM38_005740</name>
</gene>
<name>A0A1Z3HH90_9CYAN</name>
<dbReference type="Proteomes" id="UP000191901">
    <property type="component" value="Chromosome"/>
</dbReference>
<evidence type="ECO:0000313" key="3">
    <source>
        <dbReference type="Proteomes" id="UP000191901"/>
    </source>
</evidence>
<dbReference type="Gene3D" id="3.40.50.1820">
    <property type="entry name" value="alpha/beta hydrolase"/>
    <property type="match status" value="1"/>
</dbReference>
<organism evidence="2 3">
    <name type="scientific">Halomicronema hongdechloris C2206</name>
    <dbReference type="NCBI Taxonomy" id="1641165"/>
    <lineage>
        <taxon>Bacteria</taxon>
        <taxon>Bacillati</taxon>
        <taxon>Cyanobacteriota</taxon>
        <taxon>Cyanophyceae</taxon>
        <taxon>Nodosilineales</taxon>
        <taxon>Nodosilineaceae</taxon>
        <taxon>Halomicronema</taxon>
    </lineage>
</organism>
<keyword evidence="3" id="KW-1185">Reference proteome</keyword>
<dbReference type="InterPro" id="IPR000073">
    <property type="entry name" value="AB_hydrolase_1"/>
</dbReference>
<dbReference type="GO" id="GO:0016787">
    <property type="term" value="F:hydrolase activity"/>
    <property type="evidence" value="ECO:0007669"/>
    <property type="project" value="UniProtKB-KW"/>
</dbReference>
<dbReference type="PRINTS" id="PR00111">
    <property type="entry name" value="ABHYDROLASE"/>
</dbReference>
<feature type="domain" description="AB hydrolase-1" evidence="1">
    <location>
        <begin position="39"/>
        <end position="282"/>
    </location>
</feature>
<sequence length="299" mass="32379">MLQFQPIGVASHRLETSLGQLVYYTPSQPPWDTADPQSPALVFLHSLGGGSSAYEWSQVYPAFAPDYGVIVPDLLGWGQSDHPARDYGTADYCQILTTLLERVTIPPTLVMATSLTAGVVIRLAIQRPDLFRALALVSPSGNSDFGRNYRLSLSAQLIRTPGVDRLVYALGAANEPAVRNFLTSFLFANADRLSQEVVQAYLTCIQQPGADYAALASLKGDISFDLSRYMGQLHIPTAFILGAASRLNPASRGQRLAQLNPTAVQAVYKIAESGALPQLERPAAVVSVLRHFLANHRSV</sequence>
<dbReference type="SUPFAM" id="SSF53474">
    <property type="entry name" value="alpha/beta-Hydrolases"/>
    <property type="match status" value="1"/>
</dbReference>
<dbReference type="InterPro" id="IPR029058">
    <property type="entry name" value="AB_hydrolase_fold"/>
</dbReference>
<reference evidence="2 3" key="1">
    <citation type="journal article" date="2016" name="Biochim. Biophys. Acta">
        <title>Characterization of red-shifted phycobilisomes isolated from the chlorophyll f-containing cyanobacterium Halomicronema hongdechloris.</title>
        <authorList>
            <person name="Li Y."/>
            <person name="Lin Y."/>
            <person name="Garvey C.J."/>
            <person name="Birch D."/>
            <person name="Corkery R.W."/>
            <person name="Loughlin P.C."/>
            <person name="Scheer H."/>
            <person name="Willows R.D."/>
            <person name="Chen M."/>
        </authorList>
    </citation>
    <scope>NUCLEOTIDE SEQUENCE [LARGE SCALE GENOMIC DNA]</scope>
    <source>
        <strain evidence="2 3">C2206</strain>
    </source>
</reference>
<dbReference type="EMBL" id="CP021983">
    <property type="protein sequence ID" value="ASC69645.1"/>
    <property type="molecule type" value="Genomic_DNA"/>
</dbReference>
<keyword evidence="2" id="KW-0378">Hydrolase</keyword>
<accession>A0A1Z3HH90</accession>
<dbReference type="Pfam" id="PF00561">
    <property type="entry name" value="Abhydrolase_1"/>
    <property type="match status" value="1"/>
</dbReference>
<dbReference type="STRING" id="1641165.XM38_10105"/>
<dbReference type="AlphaFoldDB" id="A0A1Z3HH90"/>
<evidence type="ECO:0000313" key="2">
    <source>
        <dbReference type="EMBL" id="ASC69645.1"/>
    </source>
</evidence>